<evidence type="ECO:0000256" key="2">
    <source>
        <dbReference type="ARBA" id="ARBA00022670"/>
    </source>
</evidence>
<dbReference type="AlphaFoldDB" id="A0A1Y3AL91"/>
<dbReference type="GO" id="GO:0006508">
    <property type="term" value="P:proteolysis"/>
    <property type="evidence" value="ECO:0007669"/>
    <property type="project" value="UniProtKB-KW"/>
</dbReference>
<keyword evidence="2" id="KW-0645">Protease</keyword>
<dbReference type="PANTHER" id="PTHR28631">
    <property type="entry name" value="UPF0692 PROTEIN C19ORF54"/>
    <property type="match status" value="1"/>
</dbReference>
<name>A0A1Y3AL91_EURMA</name>
<evidence type="ECO:0000313" key="9">
    <source>
        <dbReference type="Proteomes" id="UP000194236"/>
    </source>
</evidence>
<evidence type="ECO:0000256" key="4">
    <source>
        <dbReference type="ARBA" id="ARBA00034725"/>
    </source>
</evidence>
<protein>
    <recommendedName>
        <fullName evidence="5">Actin maturation protease</fullName>
    </recommendedName>
    <alternativeName>
        <fullName evidence="6">Actin aminopeptidase ACTMAP</fullName>
    </alternativeName>
</protein>
<dbReference type="OrthoDB" id="198816at2759"/>
<sequence>MCLKSIDNQWDMDLQELLAKARSYGYTKFGEMFSVKNMAKFIYNEFSLKIVHCYDLERSMLNVVEHLCNRQPILVPYDADFNYEPGLKQGKRAHWAIICGFCMIDPIDMNDYMKHGKRISRCNTIININNSRITLCPLSTGHKNWWKTKQYIKAKLSMDNLFVYARHGISQYLQIWNYRRLCESNRNLQRVSEKLLPSNNCNHNKRMMIYPDDGRLDESLCNQFIFIYG</sequence>
<comment type="catalytic activity">
    <reaction evidence="7">
        <text>N-terminal N(alpha)-acetyl-L-cysteinyl-L-aspartyl-[protein] + H2O = N-terminal L-aspartyl-[protein] + N-acetyl-L-cysteine</text>
        <dbReference type="Rhea" id="RHEA:74579"/>
        <dbReference type="Rhea" id="RHEA-COMP:12669"/>
        <dbReference type="Rhea" id="RHEA-COMP:18395"/>
        <dbReference type="ChEBI" id="CHEBI:15377"/>
        <dbReference type="ChEBI" id="CHEBI:64720"/>
        <dbReference type="ChEBI" id="CHEBI:78236"/>
        <dbReference type="ChEBI" id="CHEBI:193599"/>
    </reaction>
    <physiologicalReaction direction="left-to-right" evidence="7">
        <dbReference type="Rhea" id="RHEA:74580"/>
    </physiologicalReaction>
</comment>
<evidence type="ECO:0000256" key="7">
    <source>
        <dbReference type="ARBA" id="ARBA00049041"/>
    </source>
</evidence>
<dbReference type="InterPro" id="IPR040043">
    <property type="entry name" value="ACTMAP"/>
</dbReference>
<gene>
    <name evidence="8" type="ORF">BLA29_002824</name>
</gene>
<reference evidence="8 9" key="1">
    <citation type="submission" date="2017-03" db="EMBL/GenBank/DDBJ databases">
        <title>Genome Survey of Euroglyphus maynei.</title>
        <authorList>
            <person name="Arlian L.G."/>
            <person name="Morgan M.S."/>
            <person name="Rider S.D."/>
        </authorList>
    </citation>
    <scope>NUCLEOTIDE SEQUENCE [LARGE SCALE GENOMIC DNA]</scope>
    <source>
        <strain evidence="8">Arlian Lab</strain>
        <tissue evidence="8">Whole body</tissue>
    </source>
</reference>
<accession>A0A1Y3AL91</accession>
<evidence type="ECO:0000256" key="6">
    <source>
        <dbReference type="ARBA" id="ARBA00034908"/>
    </source>
</evidence>
<keyword evidence="9" id="KW-1185">Reference proteome</keyword>
<proteinExistence type="inferred from homology"/>
<comment type="similarity">
    <text evidence="4">Belongs to the ACTMAP family.</text>
</comment>
<evidence type="ECO:0000313" key="8">
    <source>
        <dbReference type="EMBL" id="OTF69230.1"/>
    </source>
</evidence>
<comment type="caution">
    <text evidence="8">The sequence shown here is derived from an EMBL/GenBank/DDBJ whole genome shotgun (WGS) entry which is preliminary data.</text>
</comment>
<organism evidence="8 9">
    <name type="scientific">Euroglyphus maynei</name>
    <name type="common">Mayne's house dust mite</name>
    <dbReference type="NCBI Taxonomy" id="6958"/>
    <lineage>
        <taxon>Eukaryota</taxon>
        <taxon>Metazoa</taxon>
        <taxon>Ecdysozoa</taxon>
        <taxon>Arthropoda</taxon>
        <taxon>Chelicerata</taxon>
        <taxon>Arachnida</taxon>
        <taxon>Acari</taxon>
        <taxon>Acariformes</taxon>
        <taxon>Sarcoptiformes</taxon>
        <taxon>Astigmata</taxon>
        <taxon>Psoroptidia</taxon>
        <taxon>Analgoidea</taxon>
        <taxon>Pyroglyphidae</taxon>
        <taxon>Pyroglyphinae</taxon>
        <taxon>Euroglyphus</taxon>
    </lineage>
</organism>
<dbReference type="Proteomes" id="UP000194236">
    <property type="component" value="Unassembled WGS sequence"/>
</dbReference>
<dbReference type="PANTHER" id="PTHR28631:SF1">
    <property type="entry name" value="ACTIN MATURATION PROTEASE"/>
    <property type="match status" value="1"/>
</dbReference>
<evidence type="ECO:0000256" key="1">
    <source>
        <dbReference type="ARBA" id="ARBA00022438"/>
    </source>
</evidence>
<evidence type="ECO:0000256" key="5">
    <source>
        <dbReference type="ARBA" id="ARBA00034848"/>
    </source>
</evidence>
<keyword evidence="1" id="KW-0031">Aminopeptidase</keyword>
<dbReference type="Pfam" id="PF21646">
    <property type="entry name" value="ACTMAP-like_C"/>
    <property type="match status" value="1"/>
</dbReference>
<dbReference type="EMBL" id="MUJZ01071574">
    <property type="protein sequence ID" value="OTF69230.1"/>
    <property type="molecule type" value="Genomic_DNA"/>
</dbReference>
<dbReference type="GO" id="GO:0004177">
    <property type="term" value="F:aminopeptidase activity"/>
    <property type="evidence" value="ECO:0007669"/>
    <property type="project" value="UniProtKB-KW"/>
</dbReference>
<keyword evidence="3" id="KW-0378">Hydrolase</keyword>
<evidence type="ECO:0000256" key="3">
    <source>
        <dbReference type="ARBA" id="ARBA00022801"/>
    </source>
</evidence>